<dbReference type="EMBL" id="CM031827">
    <property type="protein sequence ID" value="KAG6719904.1"/>
    <property type="molecule type" value="Genomic_DNA"/>
</dbReference>
<dbReference type="Proteomes" id="UP000811246">
    <property type="component" value="Chromosome 3"/>
</dbReference>
<reference evidence="4" key="2">
    <citation type="submission" date="2021-01" db="EMBL/GenBank/DDBJ databases">
        <authorList>
            <person name="Lovell J.T."/>
            <person name="Bentley N."/>
            <person name="Bhattarai G."/>
            <person name="Jenkins J.W."/>
            <person name="Sreedasyam A."/>
            <person name="Alarcon Y."/>
            <person name="Bock C."/>
            <person name="Boston L."/>
            <person name="Carlson J."/>
            <person name="Cervantes K."/>
            <person name="Clermont K."/>
            <person name="Krom N."/>
            <person name="Kubenka K."/>
            <person name="Mamidi S."/>
            <person name="Mattison C."/>
            <person name="Monteros M."/>
            <person name="Pisani C."/>
            <person name="Plott C."/>
            <person name="Rajasekar S."/>
            <person name="Rhein H.S."/>
            <person name="Rohla C."/>
            <person name="Song M."/>
            <person name="Hilaire R.S."/>
            <person name="Shu S."/>
            <person name="Wells L."/>
            <person name="Wang X."/>
            <person name="Webber J."/>
            <person name="Heerema R.J."/>
            <person name="Klein P."/>
            <person name="Conner P."/>
            <person name="Grauke L."/>
            <person name="Grimwood J."/>
            <person name="Schmutz J."/>
            <person name="Randall J.J."/>
        </authorList>
    </citation>
    <scope>NUCLEOTIDE SEQUENCE</scope>
    <source>
        <tissue evidence="4">Leaf</tissue>
    </source>
</reference>
<name>A0A8T1QYF4_CARIL</name>
<protein>
    <submittedName>
        <fullName evidence="3">Uncharacterized protein</fullName>
    </submittedName>
</protein>
<evidence type="ECO:0000313" key="3">
    <source>
        <dbReference type="EMBL" id="KAG6659455.1"/>
    </source>
</evidence>
<dbReference type="Proteomes" id="UP000811609">
    <property type="component" value="Chromosome 3"/>
</dbReference>
<dbReference type="AlphaFoldDB" id="A0A8T1QYF4"/>
<keyword evidence="5" id="KW-1185">Reference proteome</keyword>
<sequence>MDRKLLQALHFLVLVIFILSLVMAFPTTEARTLHAQNIPHNATLKPSPSRGSGQGRRDGFNVSLGVKKSSSGPGPGDNH</sequence>
<feature type="signal peptide" evidence="2">
    <location>
        <begin position="1"/>
        <end position="24"/>
    </location>
</feature>
<proteinExistence type="predicted"/>
<keyword evidence="2" id="KW-0732">Signal</keyword>
<feature type="compositionally biased region" description="Low complexity" evidence="1">
    <location>
        <begin position="62"/>
        <end position="72"/>
    </location>
</feature>
<feature type="compositionally biased region" description="Polar residues" evidence="1">
    <location>
        <begin position="36"/>
        <end position="51"/>
    </location>
</feature>
<reference evidence="3" key="1">
    <citation type="submission" date="2020-12" db="EMBL/GenBank/DDBJ databases">
        <title>WGS assembly of Carya illinoinensis cv. Pawnee.</title>
        <authorList>
            <person name="Platts A."/>
            <person name="Shu S."/>
            <person name="Wright S."/>
            <person name="Barry K."/>
            <person name="Edger P."/>
            <person name="Pires J.C."/>
            <person name="Schmutz J."/>
        </authorList>
    </citation>
    <scope>NUCLEOTIDE SEQUENCE</scope>
    <source>
        <tissue evidence="3">Leaf</tissue>
    </source>
</reference>
<organism evidence="3 5">
    <name type="scientific">Carya illinoinensis</name>
    <name type="common">Pecan</name>
    <dbReference type="NCBI Taxonomy" id="32201"/>
    <lineage>
        <taxon>Eukaryota</taxon>
        <taxon>Viridiplantae</taxon>
        <taxon>Streptophyta</taxon>
        <taxon>Embryophyta</taxon>
        <taxon>Tracheophyta</taxon>
        <taxon>Spermatophyta</taxon>
        <taxon>Magnoliopsida</taxon>
        <taxon>eudicotyledons</taxon>
        <taxon>Gunneridae</taxon>
        <taxon>Pentapetalae</taxon>
        <taxon>rosids</taxon>
        <taxon>fabids</taxon>
        <taxon>Fagales</taxon>
        <taxon>Juglandaceae</taxon>
        <taxon>Carya</taxon>
    </lineage>
</organism>
<evidence type="ECO:0000313" key="5">
    <source>
        <dbReference type="Proteomes" id="UP000811609"/>
    </source>
</evidence>
<dbReference type="EMBL" id="CM031811">
    <property type="protein sequence ID" value="KAG6659455.1"/>
    <property type="molecule type" value="Genomic_DNA"/>
</dbReference>
<comment type="caution">
    <text evidence="3">The sequence shown here is derived from an EMBL/GenBank/DDBJ whole genome shotgun (WGS) entry which is preliminary data.</text>
</comment>
<feature type="region of interest" description="Disordered" evidence="1">
    <location>
        <begin position="36"/>
        <end position="79"/>
    </location>
</feature>
<gene>
    <name evidence="3" type="ORF">CIPAW_03G036400</name>
    <name evidence="4" type="ORF">I3842_03G030700</name>
</gene>
<accession>A0A8T1QYF4</accession>
<evidence type="ECO:0000256" key="2">
    <source>
        <dbReference type="SAM" id="SignalP"/>
    </source>
</evidence>
<evidence type="ECO:0000256" key="1">
    <source>
        <dbReference type="SAM" id="MobiDB-lite"/>
    </source>
</evidence>
<evidence type="ECO:0000313" key="4">
    <source>
        <dbReference type="EMBL" id="KAG6719904.1"/>
    </source>
</evidence>
<feature type="chain" id="PRO_5035918062" evidence="2">
    <location>
        <begin position="25"/>
        <end position="79"/>
    </location>
</feature>